<name>A0A1W1BSW9_9ZZZZ</name>
<dbReference type="AlphaFoldDB" id="A0A1W1BSW9"/>
<feature type="compositionally biased region" description="Basic and acidic residues" evidence="1">
    <location>
        <begin position="129"/>
        <end position="139"/>
    </location>
</feature>
<feature type="region of interest" description="Disordered" evidence="1">
    <location>
        <begin position="120"/>
        <end position="139"/>
    </location>
</feature>
<gene>
    <name evidence="2" type="ORF">MNB_SV-8-191</name>
</gene>
<protein>
    <submittedName>
        <fullName evidence="2">Uncharacterized protein</fullName>
    </submittedName>
</protein>
<accession>A0A1W1BSW9</accession>
<evidence type="ECO:0000313" key="2">
    <source>
        <dbReference type="EMBL" id="SFV56629.1"/>
    </source>
</evidence>
<evidence type="ECO:0000256" key="1">
    <source>
        <dbReference type="SAM" id="MobiDB-lite"/>
    </source>
</evidence>
<organism evidence="2">
    <name type="scientific">hydrothermal vent metagenome</name>
    <dbReference type="NCBI Taxonomy" id="652676"/>
    <lineage>
        <taxon>unclassified sequences</taxon>
        <taxon>metagenomes</taxon>
        <taxon>ecological metagenomes</taxon>
    </lineage>
</organism>
<dbReference type="EMBL" id="FPHD01000040">
    <property type="protein sequence ID" value="SFV56629.1"/>
    <property type="molecule type" value="Genomic_DNA"/>
</dbReference>
<sequence length="139" mass="14238">MNKIILISMVAASALFADMATGIVKDVAVSKAKAQVKETVIKKVAGDNPVKQAVAKKVADKVVGEPSMADKVKGVVADKVMQGDAEGSSGVVDKVVKGATKTKEPSLKDKAVDMAAQKAVGSNPLKKAAAKEAIKSLAH</sequence>
<proteinExistence type="predicted"/>
<reference evidence="2" key="1">
    <citation type="submission" date="2016-10" db="EMBL/GenBank/DDBJ databases">
        <authorList>
            <person name="de Groot N.N."/>
        </authorList>
    </citation>
    <scope>NUCLEOTIDE SEQUENCE</scope>
</reference>